<feature type="transmembrane region" description="Helical" evidence="2">
    <location>
        <begin position="82"/>
        <end position="102"/>
    </location>
</feature>
<keyword evidence="2" id="KW-0812">Transmembrane</keyword>
<keyword evidence="2" id="KW-1133">Transmembrane helix</keyword>
<keyword evidence="2" id="KW-0472">Membrane</keyword>
<dbReference type="EMBL" id="CAEZYQ010000005">
    <property type="protein sequence ID" value="CAB4735668.1"/>
    <property type="molecule type" value="Genomic_DNA"/>
</dbReference>
<feature type="region of interest" description="Disordered" evidence="1">
    <location>
        <begin position="177"/>
        <end position="212"/>
    </location>
</feature>
<accession>A0A6J6SLS6</accession>
<reference evidence="3" key="1">
    <citation type="submission" date="2020-05" db="EMBL/GenBank/DDBJ databases">
        <authorList>
            <person name="Chiriac C."/>
            <person name="Salcher M."/>
            <person name="Ghai R."/>
            <person name="Kavagutti S V."/>
        </authorList>
    </citation>
    <scope>NUCLEOTIDE SEQUENCE</scope>
</reference>
<gene>
    <name evidence="3" type="ORF">UFOPK2761_00878</name>
</gene>
<proteinExistence type="predicted"/>
<evidence type="ECO:0000256" key="2">
    <source>
        <dbReference type="SAM" id="Phobius"/>
    </source>
</evidence>
<evidence type="ECO:0000256" key="1">
    <source>
        <dbReference type="SAM" id="MobiDB-lite"/>
    </source>
</evidence>
<evidence type="ECO:0000313" key="3">
    <source>
        <dbReference type="EMBL" id="CAB4735668.1"/>
    </source>
</evidence>
<name>A0A6J6SLS6_9ZZZZ</name>
<protein>
    <submittedName>
        <fullName evidence="3">Unannotated protein</fullName>
    </submittedName>
</protein>
<feature type="transmembrane region" description="Helical" evidence="2">
    <location>
        <begin position="51"/>
        <end position="70"/>
    </location>
</feature>
<dbReference type="AlphaFoldDB" id="A0A6J6SLS6"/>
<feature type="transmembrane region" description="Helical" evidence="2">
    <location>
        <begin position="141"/>
        <end position="165"/>
    </location>
</feature>
<organism evidence="3">
    <name type="scientific">freshwater metagenome</name>
    <dbReference type="NCBI Taxonomy" id="449393"/>
    <lineage>
        <taxon>unclassified sequences</taxon>
        <taxon>metagenomes</taxon>
        <taxon>ecological metagenomes</taxon>
    </lineage>
</organism>
<sequence>MVPLHPVALGLVIIALVVDGRGWDLLPDPLGWLLVLVGTRALPATLRHRGALLTSATLALVVSAVVWPPAVAEQVSATDDAVAWALSLPQLAYLALLADAARYAARQAGAPGRAAWFAVAGLLAVAAAVLPVLVLGAGVDALAGTAVLAATLALLLLTVLALVTARAPWLGGHPRALPGLPRDGSDDGHGHGRSGPAGGPDRHSRPKTGESS</sequence>
<feature type="transmembrane region" description="Helical" evidence="2">
    <location>
        <begin position="114"/>
        <end position="135"/>
    </location>
</feature>